<accession>A0A3P8G776</accession>
<proteinExistence type="predicted"/>
<sequence>MIKPKYRVRDCLLHNFMQLLHNPTASCQEYVVTKLHHYVNASDGFNVSETVMRALKTKNINEVVYSQEMKKAV</sequence>
<accession>A0A183GHV9</accession>
<reference evidence="1 2" key="1">
    <citation type="submission" date="2018-11" db="EMBL/GenBank/DDBJ databases">
        <authorList>
            <consortium name="Pathogen Informatics"/>
        </authorList>
    </citation>
    <scope>NUCLEOTIDE SEQUENCE [LARGE SCALE GENOMIC DNA]</scope>
</reference>
<reference evidence="3" key="2">
    <citation type="submission" date="2019-09" db="UniProtKB">
        <authorList>
            <consortium name="WormBaseParasite"/>
        </authorList>
    </citation>
    <scope>IDENTIFICATION</scope>
</reference>
<organism evidence="2 3">
    <name type="scientific">Heligmosomoides polygyrus</name>
    <name type="common">Parasitic roundworm</name>
    <dbReference type="NCBI Taxonomy" id="6339"/>
    <lineage>
        <taxon>Eukaryota</taxon>
        <taxon>Metazoa</taxon>
        <taxon>Ecdysozoa</taxon>
        <taxon>Nematoda</taxon>
        <taxon>Chromadorea</taxon>
        <taxon>Rhabditida</taxon>
        <taxon>Rhabditina</taxon>
        <taxon>Rhabditomorpha</taxon>
        <taxon>Strongyloidea</taxon>
        <taxon>Heligmosomidae</taxon>
        <taxon>Heligmosomoides</taxon>
    </lineage>
</organism>
<name>A0A183GHV9_HELPZ</name>
<evidence type="ECO:0000313" key="1">
    <source>
        <dbReference type="EMBL" id="VDP30889.1"/>
    </source>
</evidence>
<dbReference type="AlphaFoldDB" id="A0A183GHV9"/>
<dbReference type="WBParaSite" id="HPBE_0002217601-mRNA-1">
    <property type="protein sequence ID" value="HPBE_0002217601-mRNA-1"/>
    <property type="gene ID" value="HPBE_0002217601"/>
</dbReference>
<evidence type="ECO:0000313" key="3">
    <source>
        <dbReference type="WBParaSite" id="HPBE_0002217601-mRNA-1"/>
    </source>
</evidence>
<dbReference type="Proteomes" id="UP000050761">
    <property type="component" value="Unassembled WGS sequence"/>
</dbReference>
<keyword evidence="2" id="KW-1185">Reference proteome</keyword>
<evidence type="ECO:0000313" key="2">
    <source>
        <dbReference type="Proteomes" id="UP000050761"/>
    </source>
</evidence>
<gene>
    <name evidence="1" type="ORF">HPBE_LOCUS22175</name>
</gene>
<protein>
    <submittedName>
        <fullName evidence="3">RNB domain-containing protein</fullName>
    </submittedName>
</protein>
<dbReference type="EMBL" id="UZAH01033723">
    <property type="protein sequence ID" value="VDP30889.1"/>
    <property type="molecule type" value="Genomic_DNA"/>
</dbReference>